<feature type="domain" description="Imelysin-like" evidence="5">
    <location>
        <begin position="67"/>
        <end position="378"/>
    </location>
</feature>
<name>Q2S9N7_HAHCH</name>
<keyword evidence="7" id="KW-1185">Reference proteome</keyword>
<dbReference type="KEGG" id="hch:HCH_05987"/>
<sequence length="385" mass="43079">MRMGGRHIAIQLLLLCVGLTACDKSAERNSPTESPAPQQTATPLPAQEQSDAKATEEALVSPLWSAATERHDAALHAIEKLNRGLQQFISAPTPESLSEAREDWLQAHTALQELKVWGQLPAAKSYLNHKMSGAPYTRASLLDAAPLLGGYLDEVPGYPKSGLTYAEDLELDNATLSEQHQFADEYYLVYGMHPIEFMLWSHNDPAQQSTRFIVNAAPPDTERRRELLRLQGERLLQDMTELAAAWRPPSGSIFLKGKSMSQMEAVREANPWLIALIDFIDREVVGALKPKDGEPGWRFQEHLEFSQDAAHFWRGRMKAMQPFLTEPALFTDAQTRNSLKELRLKLEGCLTALSPTAEDNEEQIAICENQALQLREQIIIRFAGN</sequence>
<protein>
    <recommendedName>
        <fullName evidence="5">Imelysin-like domain-containing protein</fullName>
    </recommendedName>
</protein>
<dbReference type="AlphaFoldDB" id="Q2S9N7"/>
<proteinExistence type="predicted"/>
<dbReference type="RefSeq" id="WP_011399695.1">
    <property type="nucleotide sequence ID" value="NC_007645.1"/>
</dbReference>
<dbReference type="EMBL" id="CP000155">
    <property type="protein sequence ID" value="ABC32637.1"/>
    <property type="molecule type" value="Genomic_DNA"/>
</dbReference>
<evidence type="ECO:0000259" key="5">
    <source>
        <dbReference type="Pfam" id="PF09375"/>
    </source>
</evidence>
<dbReference type="STRING" id="349521.HCH_05987"/>
<comment type="subcellular location">
    <subcellularLocation>
        <location evidence="1">Cell envelope</location>
    </subcellularLocation>
</comment>
<reference evidence="6 7" key="1">
    <citation type="journal article" date="2005" name="Nucleic Acids Res.">
        <title>Genomic blueprint of Hahella chejuensis, a marine microbe producing an algicidal agent.</title>
        <authorList>
            <person name="Jeong H."/>
            <person name="Yim J.H."/>
            <person name="Lee C."/>
            <person name="Choi S.-H."/>
            <person name="Park Y.K."/>
            <person name="Yoon S.H."/>
            <person name="Hur C.-G."/>
            <person name="Kang H.-Y."/>
            <person name="Kim D."/>
            <person name="Lee H.H."/>
            <person name="Park K.H."/>
            <person name="Park S.-H."/>
            <person name="Park H.-S."/>
            <person name="Lee H.K."/>
            <person name="Oh T.K."/>
            <person name="Kim J.F."/>
        </authorList>
    </citation>
    <scope>NUCLEOTIDE SEQUENCE [LARGE SCALE GENOMIC DNA]</scope>
    <source>
        <strain evidence="6 7">KCTC 2396</strain>
    </source>
</reference>
<evidence type="ECO:0000256" key="3">
    <source>
        <dbReference type="SAM" id="MobiDB-lite"/>
    </source>
</evidence>
<evidence type="ECO:0000256" key="2">
    <source>
        <dbReference type="ARBA" id="ARBA00022729"/>
    </source>
</evidence>
<feature type="signal peptide" evidence="4">
    <location>
        <begin position="1"/>
        <end position="21"/>
    </location>
</feature>
<dbReference type="Gene3D" id="1.20.1420.20">
    <property type="entry name" value="M75 peptidase, HXXE motif"/>
    <property type="match status" value="1"/>
</dbReference>
<dbReference type="Pfam" id="PF09375">
    <property type="entry name" value="Peptidase_M75"/>
    <property type="match status" value="1"/>
</dbReference>
<feature type="chain" id="PRO_5004215345" description="Imelysin-like domain-containing protein" evidence="4">
    <location>
        <begin position="22"/>
        <end position="385"/>
    </location>
</feature>
<dbReference type="HOGENOM" id="CLU_717219_0_0_6"/>
<feature type="compositionally biased region" description="Low complexity" evidence="3">
    <location>
        <begin position="35"/>
        <end position="49"/>
    </location>
</feature>
<evidence type="ECO:0000313" key="7">
    <source>
        <dbReference type="Proteomes" id="UP000000238"/>
    </source>
</evidence>
<gene>
    <name evidence="6" type="ordered locus">HCH_05987</name>
</gene>
<organism evidence="6 7">
    <name type="scientific">Hahella chejuensis (strain KCTC 2396)</name>
    <dbReference type="NCBI Taxonomy" id="349521"/>
    <lineage>
        <taxon>Bacteria</taxon>
        <taxon>Pseudomonadati</taxon>
        <taxon>Pseudomonadota</taxon>
        <taxon>Gammaproteobacteria</taxon>
        <taxon>Oceanospirillales</taxon>
        <taxon>Hahellaceae</taxon>
        <taxon>Hahella</taxon>
    </lineage>
</organism>
<evidence type="ECO:0000256" key="4">
    <source>
        <dbReference type="SAM" id="SignalP"/>
    </source>
</evidence>
<dbReference type="eggNOG" id="COG3487">
    <property type="taxonomic scope" value="Bacteria"/>
</dbReference>
<dbReference type="PROSITE" id="PS51257">
    <property type="entry name" value="PROKAR_LIPOPROTEIN"/>
    <property type="match status" value="1"/>
</dbReference>
<dbReference type="OrthoDB" id="9764688at2"/>
<evidence type="ECO:0000313" key="6">
    <source>
        <dbReference type="EMBL" id="ABC32637.1"/>
    </source>
</evidence>
<dbReference type="InterPro" id="IPR038352">
    <property type="entry name" value="Imelysin_sf"/>
</dbReference>
<dbReference type="GO" id="GO:0030313">
    <property type="term" value="C:cell envelope"/>
    <property type="evidence" value="ECO:0007669"/>
    <property type="project" value="UniProtKB-SubCell"/>
</dbReference>
<feature type="region of interest" description="Disordered" evidence="3">
    <location>
        <begin position="25"/>
        <end position="54"/>
    </location>
</feature>
<dbReference type="Proteomes" id="UP000000238">
    <property type="component" value="Chromosome"/>
</dbReference>
<evidence type="ECO:0000256" key="1">
    <source>
        <dbReference type="ARBA" id="ARBA00004196"/>
    </source>
</evidence>
<accession>Q2S9N7</accession>
<dbReference type="InterPro" id="IPR018976">
    <property type="entry name" value="Imelysin-like"/>
</dbReference>
<keyword evidence="2 4" id="KW-0732">Signal</keyword>